<evidence type="ECO:0000313" key="12">
    <source>
        <dbReference type="Proteomes" id="UP000320390"/>
    </source>
</evidence>
<dbReference type="PANTHER" id="PTHR21256:SF2">
    <property type="entry name" value="HISTIDINE BIOSYNTHESIS TRIFUNCTIONAL PROTEIN"/>
    <property type="match status" value="1"/>
</dbReference>
<dbReference type="EC" id="1.1.1.23" evidence="11"/>
<accession>A0A518EPH8</accession>
<evidence type="ECO:0000256" key="3">
    <source>
        <dbReference type="ARBA" id="ARBA00022833"/>
    </source>
</evidence>
<dbReference type="GO" id="GO:0004399">
    <property type="term" value="F:histidinol dehydrogenase activity"/>
    <property type="evidence" value="ECO:0007669"/>
    <property type="project" value="UniProtKB-EC"/>
</dbReference>
<dbReference type="SUPFAM" id="SSF53720">
    <property type="entry name" value="ALDH-like"/>
    <property type="match status" value="1"/>
</dbReference>
<feature type="binding site" evidence="8">
    <location>
        <position position="345"/>
    </location>
    <ligand>
        <name>substrate</name>
    </ligand>
</feature>
<dbReference type="InterPro" id="IPR001692">
    <property type="entry name" value="Histidinol_DH_CS"/>
</dbReference>
<name>A0A518EPH8_9BACT</name>
<feature type="binding site" evidence="8">
    <location>
        <position position="222"/>
    </location>
    <ligand>
        <name>substrate</name>
    </ligand>
</feature>
<dbReference type="Gene3D" id="1.20.5.1300">
    <property type="match status" value="1"/>
</dbReference>
<gene>
    <name evidence="11" type="primary">hisD</name>
    <name evidence="11" type="ORF">Poly30_14960</name>
</gene>
<keyword evidence="4 5" id="KW-0560">Oxidoreductase</keyword>
<dbReference type="EMBL" id="CP036434">
    <property type="protein sequence ID" value="QDV05992.1"/>
    <property type="molecule type" value="Genomic_DNA"/>
</dbReference>
<evidence type="ECO:0000256" key="5">
    <source>
        <dbReference type="PIRNR" id="PIRNR000099"/>
    </source>
</evidence>
<feature type="active site" description="Proton acceptor" evidence="6">
    <location>
        <position position="311"/>
    </location>
</feature>
<feature type="binding site" evidence="9">
    <location>
        <position position="244"/>
    </location>
    <ligand>
        <name>Zn(2+)</name>
        <dbReference type="ChEBI" id="CHEBI:29105"/>
    </ligand>
</feature>
<evidence type="ECO:0000256" key="6">
    <source>
        <dbReference type="PIRSR" id="PIRSR000099-1"/>
    </source>
</evidence>
<dbReference type="InterPro" id="IPR016161">
    <property type="entry name" value="Ald_DH/histidinol_DH"/>
</dbReference>
<dbReference type="GO" id="GO:0046872">
    <property type="term" value="F:metal ion binding"/>
    <property type="evidence" value="ECO:0007669"/>
    <property type="project" value="UniProtKB-KW"/>
</dbReference>
<evidence type="ECO:0000256" key="4">
    <source>
        <dbReference type="ARBA" id="ARBA00023002"/>
    </source>
</evidence>
<dbReference type="PROSITE" id="PS00611">
    <property type="entry name" value="HISOL_DEHYDROGENASE"/>
    <property type="match status" value="1"/>
</dbReference>
<dbReference type="Pfam" id="PF00815">
    <property type="entry name" value="Histidinol_dh"/>
    <property type="match status" value="1"/>
</dbReference>
<dbReference type="InterPro" id="IPR012131">
    <property type="entry name" value="Hstdl_DH"/>
</dbReference>
<feature type="binding site" evidence="8">
    <location>
        <position position="244"/>
    </location>
    <ligand>
        <name>substrate</name>
    </ligand>
</feature>
<dbReference type="AlphaFoldDB" id="A0A518EPH8"/>
<organism evidence="11 12">
    <name type="scientific">Saltatorellus ferox</name>
    <dbReference type="NCBI Taxonomy" id="2528018"/>
    <lineage>
        <taxon>Bacteria</taxon>
        <taxon>Pseudomonadati</taxon>
        <taxon>Planctomycetota</taxon>
        <taxon>Planctomycetia</taxon>
        <taxon>Planctomycetia incertae sedis</taxon>
        <taxon>Saltatorellus</taxon>
    </lineage>
</organism>
<dbReference type="PRINTS" id="PR00083">
    <property type="entry name" value="HOLDHDRGNASE"/>
</dbReference>
<dbReference type="InterPro" id="IPR022695">
    <property type="entry name" value="Histidinol_DH_monofunct"/>
</dbReference>
<feature type="binding site" evidence="9">
    <location>
        <position position="345"/>
    </location>
    <ligand>
        <name>Zn(2+)</name>
        <dbReference type="ChEBI" id="CHEBI:29105"/>
    </ligand>
</feature>
<dbReference type="PIRSF" id="PIRSF000099">
    <property type="entry name" value="Histidinol_dh"/>
    <property type="match status" value="1"/>
</dbReference>
<dbReference type="Proteomes" id="UP000320390">
    <property type="component" value="Chromosome"/>
</dbReference>
<dbReference type="PANTHER" id="PTHR21256">
    <property type="entry name" value="HISTIDINOL DEHYDROGENASE HDH"/>
    <property type="match status" value="1"/>
</dbReference>
<evidence type="ECO:0000256" key="8">
    <source>
        <dbReference type="PIRSR" id="PIRSR000099-3"/>
    </source>
</evidence>
<evidence type="ECO:0000256" key="10">
    <source>
        <dbReference type="RuleBase" id="RU004175"/>
    </source>
</evidence>
<feature type="binding site" evidence="9">
    <location>
        <position position="247"/>
    </location>
    <ligand>
        <name>Zn(2+)</name>
        <dbReference type="ChEBI" id="CHEBI:29105"/>
    </ligand>
</feature>
<feature type="active site" description="Proton acceptor" evidence="6">
    <location>
        <position position="312"/>
    </location>
</feature>
<reference evidence="11 12" key="1">
    <citation type="submission" date="2019-02" db="EMBL/GenBank/DDBJ databases">
        <title>Deep-cultivation of Planctomycetes and their phenomic and genomic characterization uncovers novel biology.</title>
        <authorList>
            <person name="Wiegand S."/>
            <person name="Jogler M."/>
            <person name="Boedeker C."/>
            <person name="Pinto D."/>
            <person name="Vollmers J."/>
            <person name="Rivas-Marin E."/>
            <person name="Kohn T."/>
            <person name="Peeters S.H."/>
            <person name="Heuer A."/>
            <person name="Rast P."/>
            <person name="Oberbeckmann S."/>
            <person name="Bunk B."/>
            <person name="Jeske O."/>
            <person name="Meyerdierks A."/>
            <person name="Storesund J.E."/>
            <person name="Kallscheuer N."/>
            <person name="Luecker S."/>
            <person name="Lage O.M."/>
            <person name="Pohl T."/>
            <person name="Merkel B.J."/>
            <person name="Hornburger P."/>
            <person name="Mueller R.-W."/>
            <person name="Bruemmer F."/>
            <person name="Labrenz M."/>
            <person name="Spormann A.M."/>
            <person name="Op den Camp H."/>
            <person name="Overmann J."/>
            <person name="Amann R."/>
            <person name="Jetten M.S.M."/>
            <person name="Mascher T."/>
            <person name="Medema M.H."/>
            <person name="Devos D.P."/>
            <person name="Kaster A.-K."/>
            <person name="Ovreas L."/>
            <person name="Rohde M."/>
            <person name="Galperin M.Y."/>
            <person name="Jogler C."/>
        </authorList>
    </citation>
    <scope>NUCLEOTIDE SEQUENCE [LARGE SCALE GENOMIC DNA]</scope>
    <source>
        <strain evidence="11 12">Poly30</strain>
    </source>
</reference>
<evidence type="ECO:0000256" key="2">
    <source>
        <dbReference type="ARBA" id="ARBA00022723"/>
    </source>
</evidence>
<dbReference type="CDD" id="cd06572">
    <property type="entry name" value="Histidinol_dh"/>
    <property type="match status" value="1"/>
</dbReference>
<evidence type="ECO:0000256" key="7">
    <source>
        <dbReference type="PIRSR" id="PIRSR000099-2"/>
    </source>
</evidence>
<dbReference type="Gene3D" id="3.40.50.1980">
    <property type="entry name" value="Nitrogenase molybdenum iron protein domain"/>
    <property type="match status" value="2"/>
</dbReference>
<dbReference type="FunFam" id="3.40.50.1980:FF:000001">
    <property type="entry name" value="Histidinol dehydrogenase"/>
    <property type="match status" value="1"/>
</dbReference>
<keyword evidence="3 9" id="KW-0862">Zinc</keyword>
<proteinExistence type="inferred from homology"/>
<dbReference type="NCBIfam" id="TIGR00069">
    <property type="entry name" value="hisD"/>
    <property type="match status" value="1"/>
</dbReference>
<feature type="binding site" evidence="9">
    <location>
        <position position="402"/>
    </location>
    <ligand>
        <name>Zn(2+)</name>
        <dbReference type="ChEBI" id="CHEBI:29105"/>
    </ligand>
</feature>
<comment type="cofactor">
    <cofactor evidence="9">
        <name>Zn(2+)</name>
        <dbReference type="ChEBI" id="CHEBI:29105"/>
    </cofactor>
    <text evidence="9">Binds 1 zinc ion per subunit.</text>
</comment>
<evidence type="ECO:0000256" key="1">
    <source>
        <dbReference type="ARBA" id="ARBA00010178"/>
    </source>
</evidence>
<comment type="similarity">
    <text evidence="1 5 10">Belongs to the histidinol dehydrogenase family.</text>
</comment>
<keyword evidence="7" id="KW-0520">NAD</keyword>
<protein>
    <submittedName>
        <fullName evidence="11">Histidinol dehydrogenase</fullName>
        <ecNumber evidence="11">1.1.1.23</ecNumber>
    </submittedName>
</protein>
<dbReference type="GO" id="GO:0000105">
    <property type="term" value="P:L-histidine biosynthetic process"/>
    <property type="evidence" value="ECO:0007669"/>
    <property type="project" value="InterPro"/>
</dbReference>
<feature type="binding site" evidence="8">
    <location>
        <position position="247"/>
    </location>
    <ligand>
        <name>substrate</name>
    </ligand>
</feature>
<evidence type="ECO:0000256" key="9">
    <source>
        <dbReference type="PIRSR" id="PIRSR000099-4"/>
    </source>
</evidence>
<feature type="binding site" evidence="8">
    <location>
        <position position="312"/>
    </location>
    <ligand>
        <name>substrate</name>
    </ligand>
</feature>
<feature type="binding site" evidence="7">
    <location>
        <position position="199"/>
    </location>
    <ligand>
        <name>NAD(+)</name>
        <dbReference type="ChEBI" id="CHEBI:57540"/>
    </ligand>
</feature>
<evidence type="ECO:0000313" key="11">
    <source>
        <dbReference type="EMBL" id="QDV05992.1"/>
    </source>
</evidence>
<feature type="binding site" evidence="7">
    <location>
        <position position="118"/>
    </location>
    <ligand>
        <name>NAD(+)</name>
        <dbReference type="ChEBI" id="CHEBI:57540"/>
    </ligand>
</feature>
<feature type="binding site" evidence="7">
    <location>
        <position position="175"/>
    </location>
    <ligand>
        <name>NAD(+)</name>
        <dbReference type="ChEBI" id="CHEBI:57540"/>
    </ligand>
</feature>
<dbReference type="GO" id="GO:0051287">
    <property type="term" value="F:NAD binding"/>
    <property type="evidence" value="ECO:0007669"/>
    <property type="project" value="InterPro"/>
</dbReference>
<feature type="binding site" evidence="8">
    <location>
        <position position="402"/>
    </location>
    <ligand>
        <name>substrate</name>
    </ligand>
</feature>
<feature type="binding site" evidence="8">
    <location>
        <position position="397"/>
    </location>
    <ligand>
        <name>substrate</name>
    </ligand>
</feature>
<sequence length="413" mass="42468">MAIDEVAASAPTPIDRATLDSAREITESVRTGGEAALRSHAERLDGLAPGAPMVLGKEELARAAASVPEETLALLERVAGRIRAFALAQRGALTALEVAVPGGRAGHDVEPVAAAGCYAPGGRYPLPSSVLMTAVTARAGGVERVIVASPAPDPVTLAAAHVARADQFLCVGGAQAVAAMSYGVPGLVEPVALVVGPGNRWVTAAKQIVYGAVGIDLPAGPSELVVLADETANPDLIAADLLAQAEHDPDARPALITTDPTLPDRVETCLMRRLGELPTREVASAALAHGFVAVADSMEAALKAVDELAPEHLQLCVGDPRSAKASLKHFGAAFLGERSAEVFGDYGAGPNHVLPTGGAARYSGGLSVFTFLRVRTWLELDSVKETGEDARDLAELERLSGHARAAEARLGSS</sequence>
<keyword evidence="12" id="KW-1185">Reference proteome</keyword>
<dbReference type="GO" id="GO:0005829">
    <property type="term" value="C:cytosol"/>
    <property type="evidence" value="ECO:0007669"/>
    <property type="project" value="TreeGrafter"/>
</dbReference>
<keyword evidence="2 9" id="KW-0479">Metal-binding</keyword>